<dbReference type="PANTHER" id="PTHR35324:SF5">
    <property type="entry name" value="BHLH DOMAIN-CONTAINING PROTEIN"/>
    <property type="match status" value="1"/>
</dbReference>
<name>A0A1R3GFD7_COCAP</name>
<evidence type="ECO:0000313" key="3">
    <source>
        <dbReference type="Proteomes" id="UP000188268"/>
    </source>
</evidence>
<reference evidence="2 3" key="1">
    <citation type="submission" date="2013-09" db="EMBL/GenBank/DDBJ databases">
        <title>Corchorus capsularis genome sequencing.</title>
        <authorList>
            <person name="Alam M."/>
            <person name="Haque M.S."/>
            <person name="Islam M.S."/>
            <person name="Emdad E.M."/>
            <person name="Islam M.M."/>
            <person name="Ahmed B."/>
            <person name="Halim A."/>
            <person name="Hossen Q.M.M."/>
            <person name="Hossain M.Z."/>
            <person name="Ahmed R."/>
            <person name="Khan M.M."/>
            <person name="Islam R."/>
            <person name="Rashid M.M."/>
            <person name="Khan S.A."/>
            <person name="Rahman M.S."/>
            <person name="Alam M."/>
        </authorList>
    </citation>
    <scope>NUCLEOTIDE SEQUENCE [LARGE SCALE GENOMIC DNA]</scope>
    <source>
        <strain evidence="3">cv. CVL-1</strain>
        <tissue evidence="2">Whole seedling</tissue>
    </source>
</reference>
<protein>
    <submittedName>
        <fullName evidence="2">Uncharacterized protein</fullName>
    </submittedName>
</protein>
<comment type="caution">
    <text evidence="2">The sequence shown here is derived from an EMBL/GenBank/DDBJ whole genome shotgun (WGS) entry which is preliminary data.</text>
</comment>
<organism evidence="2 3">
    <name type="scientific">Corchorus capsularis</name>
    <name type="common">Jute</name>
    <dbReference type="NCBI Taxonomy" id="210143"/>
    <lineage>
        <taxon>Eukaryota</taxon>
        <taxon>Viridiplantae</taxon>
        <taxon>Streptophyta</taxon>
        <taxon>Embryophyta</taxon>
        <taxon>Tracheophyta</taxon>
        <taxon>Spermatophyta</taxon>
        <taxon>Magnoliopsida</taxon>
        <taxon>eudicotyledons</taxon>
        <taxon>Gunneridae</taxon>
        <taxon>Pentapetalae</taxon>
        <taxon>rosids</taxon>
        <taxon>malvids</taxon>
        <taxon>Malvales</taxon>
        <taxon>Malvaceae</taxon>
        <taxon>Grewioideae</taxon>
        <taxon>Apeibeae</taxon>
        <taxon>Corchorus</taxon>
    </lineage>
</organism>
<dbReference type="OMA" id="HHKCKNK"/>
<proteinExistence type="predicted"/>
<accession>A0A1R3GFD7</accession>
<sequence>MDFMISRVQPSFSGGADQKVMDVNVNNQEEKDTTQTPNSVTSQLQIKSSAVRSSPESLDKEVVLRRIRHHKCKNKVKSAFQALVGGSAQGQEKWMELGDAFTCP</sequence>
<feature type="compositionally biased region" description="Polar residues" evidence="1">
    <location>
        <begin position="34"/>
        <end position="56"/>
    </location>
</feature>
<evidence type="ECO:0000256" key="1">
    <source>
        <dbReference type="SAM" id="MobiDB-lite"/>
    </source>
</evidence>
<dbReference type="EMBL" id="AWWV01014458">
    <property type="protein sequence ID" value="OMO56803.1"/>
    <property type="molecule type" value="Genomic_DNA"/>
</dbReference>
<dbReference type="OrthoDB" id="1727538at2759"/>
<gene>
    <name evidence="2" type="ORF">CCACVL1_26267</name>
</gene>
<dbReference type="PANTHER" id="PTHR35324">
    <property type="entry name" value="BNAA08G03750D PROTEIN"/>
    <property type="match status" value="1"/>
</dbReference>
<dbReference type="Gramene" id="OMO56803">
    <property type="protein sequence ID" value="OMO56803"/>
    <property type="gene ID" value="CCACVL1_26267"/>
</dbReference>
<evidence type="ECO:0000313" key="2">
    <source>
        <dbReference type="EMBL" id="OMO56803.1"/>
    </source>
</evidence>
<dbReference type="Proteomes" id="UP000188268">
    <property type="component" value="Unassembled WGS sequence"/>
</dbReference>
<keyword evidence="3" id="KW-1185">Reference proteome</keyword>
<dbReference type="AlphaFoldDB" id="A0A1R3GFD7"/>
<feature type="region of interest" description="Disordered" evidence="1">
    <location>
        <begin position="26"/>
        <end position="58"/>
    </location>
</feature>